<dbReference type="SMART" id="SM00198">
    <property type="entry name" value="SCP"/>
    <property type="match status" value="1"/>
</dbReference>
<evidence type="ECO:0000313" key="4">
    <source>
        <dbReference type="Proteomes" id="UP000192247"/>
    </source>
</evidence>
<dbReference type="AlphaFoldDB" id="A0A1V9X522"/>
<sequence>MSLRSIVNSLVVIALADVVIVVTGQCPKKDIKCKYPVLKEFDQSGSQLLGHASCLRKECDNLLDDDHGESKDVVLRLHNELRQKIARGKPTGRLWRHDQLKCRSTDQFMYVGQNIFWVHDDHGTMNWKHAIGAWYNQLHNMNDNFVEHPPGLHTNVSEFIQLIWAHSFKVGCGYLKATFDNPVDPAHRYVQSFYICNYGPQGNRPWIYTYRVGRAASNCPQGSLPSKEYMGLCKVYDEDIVRQNNGNY</sequence>
<dbReference type="PANTHER" id="PTHR10334">
    <property type="entry name" value="CYSTEINE-RICH SECRETORY PROTEIN-RELATED"/>
    <property type="match status" value="1"/>
</dbReference>
<evidence type="ECO:0000313" key="3">
    <source>
        <dbReference type="EMBL" id="OQR68709.1"/>
    </source>
</evidence>
<feature type="domain" description="SCP" evidence="2">
    <location>
        <begin position="69"/>
        <end position="206"/>
    </location>
</feature>
<dbReference type="InParanoid" id="A0A1V9X522"/>
<feature type="chain" id="PRO_5012190232" evidence="1">
    <location>
        <begin position="25"/>
        <end position="248"/>
    </location>
</feature>
<dbReference type="CDD" id="cd05380">
    <property type="entry name" value="CAP_euk"/>
    <property type="match status" value="1"/>
</dbReference>
<accession>A0A1V9X522</accession>
<proteinExistence type="predicted"/>
<keyword evidence="4" id="KW-1185">Reference proteome</keyword>
<evidence type="ECO:0000259" key="2">
    <source>
        <dbReference type="SMART" id="SM00198"/>
    </source>
</evidence>
<feature type="signal peptide" evidence="1">
    <location>
        <begin position="1"/>
        <end position="24"/>
    </location>
</feature>
<dbReference type="EMBL" id="MNPL01023484">
    <property type="protein sequence ID" value="OQR68709.1"/>
    <property type="molecule type" value="Genomic_DNA"/>
</dbReference>
<dbReference type="SUPFAM" id="SSF55797">
    <property type="entry name" value="PR-1-like"/>
    <property type="match status" value="1"/>
</dbReference>
<dbReference type="OrthoDB" id="414826at2759"/>
<keyword evidence="1" id="KW-0732">Signal</keyword>
<gene>
    <name evidence="3" type="ORF">BIW11_12734</name>
</gene>
<dbReference type="InterPro" id="IPR014044">
    <property type="entry name" value="CAP_dom"/>
</dbReference>
<evidence type="ECO:0000256" key="1">
    <source>
        <dbReference type="SAM" id="SignalP"/>
    </source>
</evidence>
<name>A0A1V9X522_9ACAR</name>
<dbReference type="InterPro" id="IPR035940">
    <property type="entry name" value="CAP_sf"/>
</dbReference>
<comment type="caution">
    <text evidence="3">The sequence shown here is derived from an EMBL/GenBank/DDBJ whole genome shotgun (WGS) entry which is preliminary data.</text>
</comment>
<organism evidence="3 4">
    <name type="scientific">Tropilaelaps mercedesae</name>
    <dbReference type="NCBI Taxonomy" id="418985"/>
    <lineage>
        <taxon>Eukaryota</taxon>
        <taxon>Metazoa</taxon>
        <taxon>Ecdysozoa</taxon>
        <taxon>Arthropoda</taxon>
        <taxon>Chelicerata</taxon>
        <taxon>Arachnida</taxon>
        <taxon>Acari</taxon>
        <taxon>Parasitiformes</taxon>
        <taxon>Mesostigmata</taxon>
        <taxon>Gamasina</taxon>
        <taxon>Dermanyssoidea</taxon>
        <taxon>Laelapidae</taxon>
        <taxon>Tropilaelaps</taxon>
    </lineage>
</organism>
<dbReference type="InterPro" id="IPR001283">
    <property type="entry name" value="CRISP-related"/>
</dbReference>
<reference evidence="3 4" key="1">
    <citation type="journal article" date="2017" name="Gigascience">
        <title>Draft genome of the honey bee ectoparasitic mite, Tropilaelaps mercedesae, is shaped by the parasitic life history.</title>
        <authorList>
            <person name="Dong X."/>
            <person name="Armstrong S.D."/>
            <person name="Xia D."/>
            <person name="Makepeace B.L."/>
            <person name="Darby A.C."/>
            <person name="Kadowaki T."/>
        </authorList>
    </citation>
    <scope>NUCLEOTIDE SEQUENCE [LARGE SCALE GENOMIC DNA]</scope>
    <source>
        <strain evidence="3">Wuxi-XJTLU</strain>
    </source>
</reference>
<protein>
    <submittedName>
        <fullName evidence="3">Venom allergen 5-like</fullName>
    </submittedName>
</protein>
<dbReference type="STRING" id="418985.A0A1V9X522"/>
<dbReference type="PRINTS" id="PR00837">
    <property type="entry name" value="V5TPXLIKE"/>
</dbReference>
<dbReference type="Gene3D" id="3.40.33.10">
    <property type="entry name" value="CAP"/>
    <property type="match status" value="1"/>
</dbReference>
<dbReference type="Proteomes" id="UP000192247">
    <property type="component" value="Unassembled WGS sequence"/>
</dbReference>